<comment type="caution">
    <text evidence="2">The sequence shown here is derived from an EMBL/GenBank/DDBJ whole genome shotgun (WGS) entry which is preliminary data.</text>
</comment>
<gene>
    <name evidence="2" type="ORF">MKK02DRAFT_33934</name>
</gene>
<evidence type="ECO:0000313" key="2">
    <source>
        <dbReference type="EMBL" id="KAI9636831.1"/>
    </source>
</evidence>
<feature type="compositionally biased region" description="Low complexity" evidence="1">
    <location>
        <begin position="17"/>
        <end position="33"/>
    </location>
</feature>
<feature type="region of interest" description="Disordered" evidence="1">
    <location>
        <begin position="1"/>
        <end position="36"/>
    </location>
</feature>
<protein>
    <submittedName>
        <fullName evidence="2">Uncharacterized protein</fullName>
    </submittedName>
</protein>
<evidence type="ECO:0000256" key="1">
    <source>
        <dbReference type="SAM" id="MobiDB-lite"/>
    </source>
</evidence>
<reference evidence="2" key="1">
    <citation type="journal article" date="2022" name="G3 (Bethesda)">
        <title>High quality genome of the basidiomycete yeast Dioszegia hungarica PDD-24b-2 isolated from cloud water.</title>
        <authorList>
            <person name="Jarrige D."/>
            <person name="Haridas S."/>
            <person name="Bleykasten-Grosshans C."/>
            <person name="Joly M."/>
            <person name="Nadalig T."/>
            <person name="Sancelme M."/>
            <person name="Vuilleumier S."/>
            <person name="Grigoriev I.V."/>
            <person name="Amato P."/>
            <person name="Bringel F."/>
        </authorList>
    </citation>
    <scope>NUCLEOTIDE SEQUENCE</scope>
    <source>
        <strain evidence="2">PDD-24b-2</strain>
    </source>
</reference>
<dbReference type="AlphaFoldDB" id="A0AA38HAR5"/>
<dbReference type="RefSeq" id="XP_052946608.1">
    <property type="nucleotide sequence ID" value="XM_053088818.1"/>
</dbReference>
<sequence>MLSRLWNPFGRSSVTPSKRSLTSSKLSSSTHSSPGASIHTAAAAESKVVLEFSITSDAALMDSLHKASGGRVTINSLPHIVIPSLDHSLVDIGDFTESETFGKAQLTGDADTVNKDLQRSDSLSPNDILIITPPPGTPINPYPKTSIYADVDPFMTSSFDDLPTAYDSTDNAIPSKAYVDQHKGVMVPRVTAKKSEELAPVGGKTLFAPHLAIYRELLAALKTAFEARDVAKGLQLASGNINGVIADSGMGYRAFGDLTGGIEKLKLLLCSLQIHAQTIQGLAQTDDTISLEGLVWTLKEMIQTIEPSSISPARKSTQVRQGFHDLPPFRQDRLGGVSLDKHANIVERTTNLLLSTMYSLLLELVQEIGNVTTDNSFAFRCDMVKSAILRPLAPFAPVQMHKYAGGGAIYRRQVYSDYQTAVIAAGEDIDKAKHDWSEADNRLVGVLWGQMQNAVAPQVLQVAKERATAMQGLGNASKKLMEYA</sequence>
<keyword evidence="3" id="KW-1185">Reference proteome</keyword>
<evidence type="ECO:0000313" key="3">
    <source>
        <dbReference type="Proteomes" id="UP001164286"/>
    </source>
</evidence>
<proteinExistence type="predicted"/>
<name>A0AA38HAR5_9TREE</name>
<dbReference type="GeneID" id="77728023"/>
<dbReference type="EMBL" id="JAKWFO010000005">
    <property type="protein sequence ID" value="KAI9636831.1"/>
    <property type="molecule type" value="Genomic_DNA"/>
</dbReference>
<accession>A0AA38HAR5</accession>
<organism evidence="2 3">
    <name type="scientific">Dioszegia hungarica</name>
    <dbReference type="NCBI Taxonomy" id="4972"/>
    <lineage>
        <taxon>Eukaryota</taxon>
        <taxon>Fungi</taxon>
        <taxon>Dikarya</taxon>
        <taxon>Basidiomycota</taxon>
        <taxon>Agaricomycotina</taxon>
        <taxon>Tremellomycetes</taxon>
        <taxon>Tremellales</taxon>
        <taxon>Bulleribasidiaceae</taxon>
        <taxon>Dioszegia</taxon>
    </lineage>
</organism>
<dbReference type="Proteomes" id="UP001164286">
    <property type="component" value="Unassembled WGS sequence"/>
</dbReference>